<keyword evidence="6 13" id="KW-0441">Lipid A biosynthesis</keyword>
<evidence type="ECO:0000256" key="3">
    <source>
        <dbReference type="ARBA" id="ARBA00012071"/>
    </source>
</evidence>
<evidence type="ECO:0000256" key="10">
    <source>
        <dbReference type="ARBA" id="ARBA00022840"/>
    </source>
</evidence>
<dbReference type="STRING" id="1079859.SAMN04515674_104155"/>
<protein>
    <recommendedName>
        <fullName evidence="4 13">Tetraacyldisaccharide 4'-kinase</fullName>
        <ecNumber evidence="3 13">2.7.1.130</ecNumber>
    </recommendedName>
    <alternativeName>
        <fullName evidence="12 13">Lipid A 4'-kinase</fullName>
    </alternativeName>
</protein>
<dbReference type="HAMAP" id="MF_00409">
    <property type="entry name" value="LpxK"/>
    <property type="match status" value="1"/>
</dbReference>
<keyword evidence="15" id="KW-1185">Reference proteome</keyword>
<sequence length="374" mass="43037">MGRIYKFLFSLAKLIIDSENKNYRTLKLLNFILFPFTILYGLITDVRNFLYNTGIYETTSVERVTINVGNITVGGTGKTPHVEYLIRLLSSHFQLATLSRGYGRKTKGFLMADDKAVAEEIGDEPLQFYRKFRGNLIVTVGEKRVEALRKLIAQKPETEVVLLDDAFQHRPLKPDLNILLVDFNRPIYKDYPFPAGRLREKRHGAKRADIIIVTKCPLKLDSKGREEVKNGLKFYINPESPVFFTSFAYDSPKSESGKIFTDDVLLLSGIANPEPFEQYAKEHFNVHEHLIFGDHHFFNENDVKQINTSFAAIKSAQKCILTTEKDMMRLKSVNGIDKDLLFFLPIKTFFLNEEGEKFDELILKFLNKHPLLKV</sequence>
<evidence type="ECO:0000256" key="5">
    <source>
        <dbReference type="ARBA" id="ARBA00022516"/>
    </source>
</evidence>
<dbReference type="NCBIfam" id="TIGR00682">
    <property type="entry name" value="lpxK"/>
    <property type="match status" value="1"/>
</dbReference>
<dbReference type="GO" id="GO:0009244">
    <property type="term" value="P:lipopolysaccharide core region biosynthetic process"/>
    <property type="evidence" value="ECO:0007669"/>
    <property type="project" value="TreeGrafter"/>
</dbReference>
<evidence type="ECO:0000256" key="1">
    <source>
        <dbReference type="ARBA" id="ARBA00002274"/>
    </source>
</evidence>
<evidence type="ECO:0000313" key="14">
    <source>
        <dbReference type="EMBL" id="SFP59823.1"/>
    </source>
</evidence>
<feature type="binding site" evidence="13">
    <location>
        <begin position="72"/>
        <end position="79"/>
    </location>
    <ligand>
        <name>ATP</name>
        <dbReference type="ChEBI" id="CHEBI:30616"/>
    </ligand>
</feature>
<keyword evidence="7 13" id="KW-0808">Transferase</keyword>
<evidence type="ECO:0000256" key="2">
    <source>
        <dbReference type="ARBA" id="ARBA00004870"/>
    </source>
</evidence>
<evidence type="ECO:0000256" key="8">
    <source>
        <dbReference type="ARBA" id="ARBA00022741"/>
    </source>
</evidence>
<keyword evidence="10 13" id="KW-0067">ATP-binding</keyword>
<dbReference type="Pfam" id="PF02606">
    <property type="entry name" value="LpxK"/>
    <property type="match status" value="1"/>
</dbReference>
<dbReference type="PANTHER" id="PTHR42724">
    <property type="entry name" value="TETRAACYLDISACCHARIDE 4'-KINASE"/>
    <property type="match status" value="1"/>
</dbReference>
<dbReference type="SUPFAM" id="SSF52540">
    <property type="entry name" value="P-loop containing nucleoside triphosphate hydrolases"/>
    <property type="match status" value="1"/>
</dbReference>
<dbReference type="EMBL" id="FOXH01000004">
    <property type="protein sequence ID" value="SFP59823.1"/>
    <property type="molecule type" value="Genomic_DNA"/>
</dbReference>
<dbReference type="AlphaFoldDB" id="A0A1I5RMU9"/>
<evidence type="ECO:0000256" key="6">
    <source>
        <dbReference type="ARBA" id="ARBA00022556"/>
    </source>
</evidence>
<dbReference type="PANTHER" id="PTHR42724:SF1">
    <property type="entry name" value="TETRAACYLDISACCHARIDE 4'-KINASE, MITOCHONDRIAL-RELATED"/>
    <property type="match status" value="1"/>
</dbReference>
<dbReference type="GO" id="GO:0009245">
    <property type="term" value="P:lipid A biosynthetic process"/>
    <property type="evidence" value="ECO:0007669"/>
    <property type="project" value="UniProtKB-UniRule"/>
</dbReference>
<dbReference type="InterPro" id="IPR003758">
    <property type="entry name" value="LpxK"/>
</dbReference>
<dbReference type="Proteomes" id="UP000199306">
    <property type="component" value="Unassembled WGS sequence"/>
</dbReference>
<keyword evidence="8 13" id="KW-0547">Nucleotide-binding</keyword>
<evidence type="ECO:0000256" key="12">
    <source>
        <dbReference type="ARBA" id="ARBA00029757"/>
    </source>
</evidence>
<comment type="similarity">
    <text evidence="13">Belongs to the LpxK family.</text>
</comment>
<reference evidence="14 15" key="1">
    <citation type="submission" date="2016-10" db="EMBL/GenBank/DDBJ databases">
        <authorList>
            <person name="de Groot N.N."/>
        </authorList>
    </citation>
    <scope>NUCLEOTIDE SEQUENCE [LARGE SCALE GENOMIC DNA]</scope>
    <source>
        <strain evidence="15">E92,LMG 26720,CCM 7988</strain>
    </source>
</reference>
<evidence type="ECO:0000313" key="15">
    <source>
        <dbReference type="Proteomes" id="UP000199306"/>
    </source>
</evidence>
<dbReference type="GO" id="GO:0005524">
    <property type="term" value="F:ATP binding"/>
    <property type="evidence" value="ECO:0007669"/>
    <property type="project" value="UniProtKB-UniRule"/>
</dbReference>
<dbReference type="GO" id="GO:0009029">
    <property type="term" value="F:lipid-A 4'-kinase activity"/>
    <property type="evidence" value="ECO:0007669"/>
    <property type="project" value="UniProtKB-UniRule"/>
</dbReference>
<comment type="function">
    <text evidence="1 13">Transfers the gamma-phosphate of ATP to the 4'-position of a tetraacyldisaccharide 1-phosphate intermediate (termed DS-1-P) to form tetraacyldisaccharide 1,4'-bis-phosphate (lipid IVA).</text>
</comment>
<evidence type="ECO:0000256" key="11">
    <source>
        <dbReference type="ARBA" id="ARBA00023098"/>
    </source>
</evidence>
<comment type="catalytic activity">
    <reaction evidence="13">
        <text>a lipid A disaccharide + ATP = a lipid IVA + ADP + H(+)</text>
        <dbReference type="Rhea" id="RHEA:67840"/>
        <dbReference type="ChEBI" id="CHEBI:15378"/>
        <dbReference type="ChEBI" id="CHEBI:30616"/>
        <dbReference type="ChEBI" id="CHEBI:176343"/>
        <dbReference type="ChEBI" id="CHEBI:176425"/>
        <dbReference type="ChEBI" id="CHEBI:456216"/>
        <dbReference type="EC" id="2.7.1.130"/>
    </reaction>
</comment>
<accession>A0A1I5RMU9</accession>
<keyword evidence="9 13" id="KW-0418">Kinase</keyword>
<evidence type="ECO:0000256" key="4">
    <source>
        <dbReference type="ARBA" id="ARBA00016436"/>
    </source>
</evidence>
<dbReference type="GO" id="GO:0005886">
    <property type="term" value="C:plasma membrane"/>
    <property type="evidence" value="ECO:0007669"/>
    <property type="project" value="TreeGrafter"/>
</dbReference>
<comment type="pathway">
    <text evidence="2 13">Glycolipid biosynthesis; lipid IV(A) biosynthesis; lipid IV(A) from (3R)-3-hydroxytetradecanoyl-[acyl-carrier-protein] and UDP-N-acetyl-alpha-D-glucosamine: step 6/6.</text>
</comment>
<organism evidence="14 15">
    <name type="scientific">Pseudarcicella hirudinis</name>
    <dbReference type="NCBI Taxonomy" id="1079859"/>
    <lineage>
        <taxon>Bacteria</taxon>
        <taxon>Pseudomonadati</taxon>
        <taxon>Bacteroidota</taxon>
        <taxon>Cytophagia</taxon>
        <taxon>Cytophagales</taxon>
        <taxon>Flectobacillaceae</taxon>
        <taxon>Pseudarcicella</taxon>
    </lineage>
</organism>
<dbReference type="InterPro" id="IPR027417">
    <property type="entry name" value="P-loop_NTPase"/>
</dbReference>
<evidence type="ECO:0000256" key="9">
    <source>
        <dbReference type="ARBA" id="ARBA00022777"/>
    </source>
</evidence>
<proteinExistence type="inferred from homology"/>
<keyword evidence="5 13" id="KW-0444">Lipid biosynthesis</keyword>
<gene>
    <name evidence="13" type="primary">lpxK</name>
    <name evidence="14" type="ORF">SAMN04515674_104155</name>
</gene>
<evidence type="ECO:0000256" key="7">
    <source>
        <dbReference type="ARBA" id="ARBA00022679"/>
    </source>
</evidence>
<dbReference type="EC" id="2.7.1.130" evidence="3 13"/>
<dbReference type="UniPathway" id="UPA00359">
    <property type="reaction ID" value="UER00482"/>
</dbReference>
<keyword evidence="11 13" id="KW-0443">Lipid metabolism</keyword>
<evidence type="ECO:0000256" key="13">
    <source>
        <dbReference type="HAMAP-Rule" id="MF_00409"/>
    </source>
</evidence>
<name>A0A1I5RMU9_9BACT</name>